<feature type="domain" description="DUF3741" evidence="2">
    <location>
        <begin position="714"/>
        <end position="758"/>
    </location>
</feature>
<dbReference type="InterPro" id="IPR022212">
    <property type="entry name" value="DUF3741"/>
</dbReference>
<feature type="compositionally biased region" description="Polar residues" evidence="1">
    <location>
        <begin position="694"/>
        <end position="707"/>
    </location>
</feature>
<gene>
    <name evidence="4" type="ORF">AT9943_LOCUS7198</name>
</gene>
<sequence length="1321" mass="148891">MRRRNQRTKAGETLNKTDPQIGFKFTDPSSARANSDLKRRRRVSFDDADHRSPLNESQAGGSIDAKTSEFAFFKKLKSNFGHCSESSDSKPSNKVQQIPKTFESRAKPDKGCAGTDCDDNGRSKSYSFSTPIHSARRGSSMLHANLTQRDRGKCNGRSSSSFSRDRYTVPSGDNLRSESGGISEEKGDIFSVKRKRLHQWVKDTWLTEIPELTSNGHDLVSVLLTRLSPGTEETQPSRFSKETTARVKRRTFVESPGSKFLKRSHESYAEVDHSLHMERERLISWQGWLENNITPRLQYPHVQSSFIPRDSEEISFPILYPKESVYRPPLLKQKEFLSFPVEENLECSPISSLHFRNYKPFSMDYHRGEIGYSTEDLSHEHREPSSALLLEWNTETASTRKTDDFPLSYHTRLITYPNASSSSLTDNPWCSDYSSSHDLVTRELYPLPLLSHSISGSFLLPTTNQASHFEHDELERYIIDDEDVVAANQELQTFHHTNSSDCLTRDYTYYPSAIQICWKRQVLQRNGYELKAAKEELLEPIGCHRRRRHPLKKLFLLDSHKSSPAKAISPTTSELDNVSKSSYLLTEISESGSDAVAELRRSFFIEVVMPDLRPGVFSKSKETSTESMKKLIAREMSKDVVEDRQSSNNVVAKLMGLETSAPRSRSKSSSRCSLTCVGSKEAGKHHREDETWDQKASNLSSKASMSDKQMDLVRRKFMEAKHLVTDDRLHRSSELQEALQVLSSNKDLFVKFLQESNSLFPQHLSDFQPVPPHPDAKRITVLRPSKAVGVQKCLAEDSKKPASLNQETGWIDAVQPTRIVVLKPSPGKSLDIKAIASSPPYFDEAGDAETREVAKEITRQIRETVEGHCRNETLSSSSSSVLSNGYMGDDCSLNRSNYEYLVGNITNSEIMSPSSRHSWDCANKFESPFSSSSLSRVSFSPDSSVYREAKKRLSERWAMMSLNGDTQQPKNFPKVSTALGEVLALSETKVPTGSSEETNKVKQETRRSISCIGSGLDQVESTSDSLNILERSRSVPEIRLNGGTSKAQAPQELTESRSLKSSWKVSSLFFFRNKKSNKDKTFAPSQLAIHRDAFQEQRIFTSEGDVENENQDQPSPVSVLQPAFEEECSGSVKPKTTQGEEMSLKSNLIDKSPPIGTIARILAREDESYTDTSKPAMGIEEDEDWYGFIKTLLTASGFSGSDSLMTRWHSLESPLDPSLRDKFANKELIKRRKQRSNGKLVFDCVNAIITETTSTLAHTGLTKGFNMVEHVWTELQEWAVSDEVVGKMWSYGLQVEMNNLGIEIEVILLQELVEEAVFDLI</sequence>
<feature type="region of interest" description="Disordered" evidence="1">
    <location>
        <begin position="82"/>
        <end position="182"/>
    </location>
</feature>
<organism evidence="4 5">
    <name type="scientific">Arabidopsis thaliana</name>
    <name type="common">Mouse-ear cress</name>
    <dbReference type="NCBI Taxonomy" id="3702"/>
    <lineage>
        <taxon>Eukaryota</taxon>
        <taxon>Viridiplantae</taxon>
        <taxon>Streptophyta</taxon>
        <taxon>Embryophyta</taxon>
        <taxon>Tracheophyta</taxon>
        <taxon>Spermatophyta</taxon>
        <taxon>Magnoliopsida</taxon>
        <taxon>eudicotyledons</taxon>
        <taxon>Gunneridae</taxon>
        <taxon>Pentapetalae</taxon>
        <taxon>rosids</taxon>
        <taxon>malvids</taxon>
        <taxon>Brassicales</taxon>
        <taxon>Brassicaceae</taxon>
        <taxon>Camelineae</taxon>
        <taxon>Arabidopsis</taxon>
    </lineage>
</organism>
<proteinExistence type="predicted"/>
<dbReference type="Pfam" id="PF14309">
    <property type="entry name" value="DUF4378"/>
    <property type="match status" value="1"/>
</dbReference>
<feature type="compositionally biased region" description="Low complexity" evidence="1">
    <location>
        <begin position="660"/>
        <end position="673"/>
    </location>
</feature>
<feature type="region of interest" description="Disordered" evidence="1">
    <location>
        <begin position="1"/>
        <end position="62"/>
    </location>
</feature>
<feature type="region of interest" description="Disordered" evidence="1">
    <location>
        <begin position="658"/>
        <end position="707"/>
    </location>
</feature>
<name>A0A7G2EDL2_ARATH</name>
<feature type="compositionally biased region" description="Polar residues" evidence="1">
    <location>
        <begin position="84"/>
        <end position="99"/>
    </location>
</feature>
<evidence type="ECO:0000313" key="4">
    <source>
        <dbReference type="EMBL" id="CAD5318993.1"/>
    </source>
</evidence>
<reference evidence="4 5" key="1">
    <citation type="submission" date="2020-09" db="EMBL/GenBank/DDBJ databases">
        <authorList>
            <person name="Ashkenazy H."/>
        </authorList>
    </citation>
    <scope>NUCLEOTIDE SEQUENCE [LARGE SCALE GENOMIC DNA]</scope>
    <source>
        <strain evidence="5">cv. Cdm-0</strain>
    </source>
</reference>
<feature type="compositionally biased region" description="Basic and acidic residues" evidence="1">
    <location>
        <begin position="43"/>
        <end position="53"/>
    </location>
</feature>
<accession>A0A7G2EDL2</accession>
<protein>
    <submittedName>
        <fullName evidence="4">(thale cress) hypothetical protein</fullName>
    </submittedName>
</protein>
<dbReference type="Proteomes" id="UP000516314">
    <property type="component" value="Chromosome 2"/>
</dbReference>
<feature type="domain" description="DUF4378" evidence="3">
    <location>
        <begin position="1187"/>
        <end position="1315"/>
    </location>
</feature>
<dbReference type="InterPro" id="IPR025486">
    <property type="entry name" value="DUF4378"/>
</dbReference>
<evidence type="ECO:0000256" key="1">
    <source>
        <dbReference type="SAM" id="MobiDB-lite"/>
    </source>
</evidence>
<dbReference type="PANTHER" id="PTHR46634:SF9">
    <property type="entry name" value="ADHESIN-LIKE PROTEIN, PUTATIVE (DUF3741)-RELATED"/>
    <property type="match status" value="1"/>
</dbReference>
<evidence type="ECO:0000259" key="3">
    <source>
        <dbReference type="Pfam" id="PF14309"/>
    </source>
</evidence>
<dbReference type="Pfam" id="PF12552">
    <property type="entry name" value="DUF3741"/>
    <property type="match status" value="1"/>
</dbReference>
<evidence type="ECO:0000313" key="5">
    <source>
        <dbReference type="Proteomes" id="UP000516314"/>
    </source>
</evidence>
<dbReference type="PANTHER" id="PTHR46634">
    <property type="entry name" value="M REDUCTASE II SUBUNIT GAMMA, PUTATIVE (DUF3741)-RELATED"/>
    <property type="match status" value="1"/>
</dbReference>
<dbReference type="EMBL" id="LR881467">
    <property type="protein sequence ID" value="CAD5318993.1"/>
    <property type="molecule type" value="Genomic_DNA"/>
</dbReference>
<feature type="compositionally biased region" description="Polar residues" evidence="1">
    <location>
        <begin position="123"/>
        <end position="132"/>
    </location>
</feature>
<evidence type="ECO:0000259" key="2">
    <source>
        <dbReference type="Pfam" id="PF12552"/>
    </source>
</evidence>